<feature type="compositionally biased region" description="Basic and acidic residues" evidence="1">
    <location>
        <begin position="1"/>
        <end position="21"/>
    </location>
</feature>
<proteinExistence type="predicted"/>
<organism evidence="2 3">
    <name type="scientific">Champsocephalus esox</name>
    <name type="common">pike icefish</name>
    <dbReference type="NCBI Taxonomy" id="159716"/>
    <lineage>
        <taxon>Eukaryota</taxon>
        <taxon>Metazoa</taxon>
        <taxon>Chordata</taxon>
        <taxon>Craniata</taxon>
        <taxon>Vertebrata</taxon>
        <taxon>Euteleostomi</taxon>
        <taxon>Actinopterygii</taxon>
        <taxon>Neopterygii</taxon>
        <taxon>Teleostei</taxon>
        <taxon>Neoteleostei</taxon>
        <taxon>Acanthomorphata</taxon>
        <taxon>Eupercaria</taxon>
        <taxon>Perciformes</taxon>
        <taxon>Notothenioidei</taxon>
        <taxon>Channichthyidae</taxon>
        <taxon>Champsocephalus</taxon>
    </lineage>
</organism>
<accession>A0AAN8D5G7</accession>
<comment type="caution">
    <text evidence="2">The sequence shown here is derived from an EMBL/GenBank/DDBJ whole genome shotgun (WGS) entry which is preliminary data.</text>
</comment>
<protein>
    <submittedName>
        <fullName evidence="2">Uncharacterized protein</fullName>
    </submittedName>
</protein>
<evidence type="ECO:0000313" key="3">
    <source>
        <dbReference type="Proteomes" id="UP001335648"/>
    </source>
</evidence>
<gene>
    <name evidence="2" type="ORF">CesoFtcFv8_002869</name>
</gene>
<dbReference type="EMBL" id="JAULUE010002047">
    <property type="protein sequence ID" value="KAK5913048.1"/>
    <property type="molecule type" value="Genomic_DNA"/>
</dbReference>
<feature type="region of interest" description="Disordered" evidence="1">
    <location>
        <begin position="1"/>
        <end position="41"/>
    </location>
</feature>
<dbReference type="Proteomes" id="UP001335648">
    <property type="component" value="Unassembled WGS sequence"/>
</dbReference>
<evidence type="ECO:0000313" key="2">
    <source>
        <dbReference type="EMBL" id="KAK5913048.1"/>
    </source>
</evidence>
<evidence type="ECO:0000256" key="1">
    <source>
        <dbReference type="SAM" id="MobiDB-lite"/>
    </source>
</evidence>
<dbReference type="AlphaFoldDB" id="A0AAN8D5G7"/>
<keyword evidence="3" id="KW-1185">Reference proteome</keyword>
<reference evidence="2 3" key="1">
    <citation type="journal article" date="2023" name="Mol. Biol. Evol.">
        <title>Genomics of Secondarily Temperate Adaptation in the Only Non-Antarctic Icefish.</title>
        <authorList>
            <person name="Rivera-Colon A.G."/>
            <person name="Rayamajhi N."/>
            <person name="Minhas B.F."/>
            <person name="Madrigal G."/>
            <person name="Bilyk K.T."/>
            <person name="Yoon V."/>
            <person name="Hune M."/>
            <person name="Gregory S."/>
            <person name="Cheng C.H.C."/>
            <person name="Catchen J.M."/>
        </authorList>
    </citation>
    <scope>NUCLEOTIDE SEQUENCE [LARGE SCALE GENOMIC DNA]</scope>
    <source>
        <strain evidence="2">JC2023a</strain>
    </source>
</reference>
<sequence>MGEENKCEAEKKRGKREREKDEGEEEGAGGAEGRVNSSPTGRYRALGAWYRGVTPPLPTTQPEVSSAMPA</sequence>
<name>A0AAN8D5G7_9TELE</name>